<dbReference type="Proteomes" id="UP000281813">
    <property type="component" value="Unassembled WGS sequence"/>
</dbReference>
<accession>A0A494YTK9</accession>
<proteinExistence type="predicted"/>
<organism evidence="1 2">
    <name type="scientific">Oceanobacillus bengalensis</name>
    <dbReference type="NCBI Taxonomy" id="1435466"/>
    <lineage>
        <taxon>Bacteria</taxon>
        <taxon>Bacillati</taxon>
        <taxon>Bacillota</taxon>
        <taxon>Bacilli</taxon>
        <taxon>Bacillales</taxon>
        <taxon>Bacillaceae</taxon>
        <taxon>Oceanobacillus</taxon>
    </lineage>
</organism>
<dbReference type="EMBL" id="RBZO01000030">
    <property type="protein sequence ID" value="RKQ13471.1"/>
    <property type="molecule type" value="Genomic_DNA"/>
</dbReference>
<keyword evidence="2" id="KW-1185">Reference proteome</keyword>
<protein>
    <submittedName>
        <fullName evidence="1">Uncharacterized protein</fullName>
    </submittedName>
</protein>
<name>A0A494YTK9_9BACI</name>
<evidence type="ECO:0000313" key="1">
    <source>
        <dbReference type="EMBL" id="RKQ13471.1"/>
    </source>
</evidence>
<gene>
    <name evidence="1" type="ORF">D8M05_15975</name>
</gene>
<evidence type="ECO:0000313" key="2">
    <source>
        <dbReference type="Proteomes" id="UP000281813"/>
    </source>
</evidence>
<dbReference type="AlphaFoldDB" id="A0A494YTK9"/>
<reference evidence="1 2" key="1">
    <citation type="journal article" date="2015" name="Antonie Van Leeuwenhoek">
        <title>Oceanobacillus bengalensis sp. nov., a bacterium isolated from seawater of the Bay of Bengal.</title>
        <authorList>
            <person name="Yongchang O."/>
            <person name="Xiang W."/>
            <person name="Wang G."/>
        </authorList>
    </citation>
    <scope>NUCLEOTIDE SEQUENCE [LARGE SCALE GENOMIC DNA]</scope>
    <source>
        <strain evidence="1 2">MCCC 1K00260</strain>
    </source>
</reference>
<sequence>MDGCGELGIAYGEGGGGSSILVEKSRKASVKSSALVEKSRKVSVKSSILVEKSRKVSVKSSILVGEIAQGELEIERTRG</sequence>
<comment type="caution">
    <text evidence="1">The sequence shown here is derived from an EMBL/GenBank/DDBJ whole genome shotgun (WGS) entry which is preliminary data.</text>
</comment>